<keyword evidence="1" id="KW-0812">Transmembrane</keyword>
<feature type="transmembrane region" description="Helical" evidence="1">
    <location>
        <begin position="59"/>
        <end position="80"/>
    </location>
</feature>
<feature type="transmembrane region" description="Helical" evidence="1">
    <location>
        <begin position="356"/>
        <end position="377"/>
    </location>
</feature>
<feature type="transmembrane region" description="Helical" evidence="1">
    <location>
        <begin position="389"/>
        <end position="411"/>
    </location>
</feature>
<feature type="transmembrane region" description="Helical" evidence="1">
    <location>
        <begin position="168"/>
        <end position="186"/>
    </location>
</feature>
<feature type="transmembrane region" description="Helical" evidence="1">
    <location>
        <begin position="7"/>
        <end position="24"/>
    </location>
</feature>
<keyword evidence="1" id="KW-1133">Transmembrane helix</keyword>
<feature type="transmembrane region" description="Helical" evidence="1">
    <location>
        <begin position="198"/>
        <end position="219"/>
    </location>
</feature>
<gene>
    <name evidence="2" type="ORF">KTT_57260</name>
</gene>
<dbReference type="Proteomes" id="UP000287352">
    <property type="component" value="Unassembled WGS sequence"/>
</dbReference>
<feature type="transmembrane region" description="Helical" evidence="1">
    <location>
        <begin position="231"/>
        <end position="255"/>
    </location>
</feature>
<feature type="transmembrane region" description="Helical" evidence="1">
    <location>
        <begin position="129"/>
        <end position="148"/>
    </location>
</feature>
<feature type="transmembrane region" description="Helical" evidence="1">
    <location>
        <begin position="432"/>
        <end position="454"/>
    </location>
</feature>
<dbReference type="EMBL" id="BIFR01000002">
    <property type="protein sequence ID" value="GCE15867.1"/>
    <property type="molecule type" value="Genomic_DNA"/>
</dbReference>
<protein>
    <submittedName>
        <fullName evidence="2">Uncharacterized protein</fullName>
    </submittedName>
</protein>
<dbReference type="AlphaFoldDB" id="A0A402A9L8"/>
<keyword evidence="3" id="KW-1185">Reference proteome</keyword>
<evidence type="ECO:0000313" key="3">
    <source>
        <dbReference type="Proteomes" id="UP000287352"/>
    </source>
</evidence>
<feature type="transmembrane region" description="Helical" evidence="1">
    <location>
        <begin position="324"/>
        <end position="344"/>
    </location>
</feature>
<accession>A0A402A9L8</accession>
<evidence type="ECO:0000313" key="2">
    <source>
        <dbReference type="EMBL" id="GCE15867.1"/>
    </source>
</evidence>
<evidence type="ECO:0000256" key="1">
    <source>
        <dbReference type="SAM" id="Phobius"/>
    </source>
</evidence>
<keyword evidence="1" id="KW-0472">Membrane</keyword>
<reference evidence="3" key="1">
    <citation type="submission" date="2018-12" db="EMBL/GenBank/DDBJ databases">
        <title>Tengunoibacter tsumagoiensis gen. nov., sp. nov., Dictyobacter kobayashii sp. nov., D. alpinus sp. nov., and D. joshuensis sp. nov. and description of Dictyobacteraceae fam. nov. within the order Ktedonobacterales isolated from Tengu-no-mugimeshi.</title>
        <authorList>
            <person name="Wang C.M."/>
            <person name="Zheng Y."/>
            <person name="Sakai Y."/>
            <person name="Toyoda A."/>
            <person name="Minakuchi Y."/>
            <person name="Abe K."/>
            <person name="Yokota A."/>
            <person name="Yabe S."/>
        </authorList>
    </citation>
    <scope>NUCLEOTIDE SEQUENCE [LARGE SCALE GENOMIC DNA]</scope>
    <source>
        <strain evidence="3">Uno3</strain>
    </source>
</reference>
<dbReference type="RefSeq" id="WP_126583273.1">
    <property type="nucleotide sequence ID" value="NZ_BIFR01000002.1"/>
</dbReference>
<feature type="transmembrane region" description="Helical" evidence="1">
    <location>
        <begin position="30"/>
        <end position="47"/>
    </location>
</feature>
<feature type="transmembrane region" description="Helical" evidence="1">
    <location>
        <begin position="283"/>
        <end position="304"/>
    </location>
</feature>
<dbReference type="OrthoDB" id="5644717at2"/>
<name>A0A402A9L8_9CHLR</name>
<feature type="transmembrane region" description="Helical" evidence="1">
    <location>
        <begin position="100"/>
        <end position="117"/>
    </location>
</feature>
<sequence>MTHPYRYSMGFCIGCLGGLLVAMTGSSLSLLATLLLGGLSGLFFVFISLSRLTSVGAGLIWSLGYAFWLWILIPAGIIPLLQGAPHMGMLDMARAHFSELVAYLLFFGLPLGIGLSIRPPFSWHPRRLIEGGLAGLLSSWLLGPWLVRQNASVFIAGINAIPSPAMRLTLHIMVALVIGMSFGLLFQQDIRGPGSGLCWGVAYSIFWWFSGSLTILPLLQHQTISWSYQHASSLFGALVGSVLYGTVLGLLYTLLDRLWVGLFIDSDPLNRNREGVGTRTARALTWGAIASLVGGLLFSIIMYVTGILAQVAALVGSSSLVLGFFLHLVISILIGMSFGLFFVYEAPNAGDSVIWGMLYGLIWWFIGPLTLLPLLLGGTPTWSIQAAEVLLPSLLGHLIYGATTGLFFLLLQRRFIHSQQAVGQEQQLRRPVGTPIPALWLFLLGLGLMLPLLLV</sequence>
<organism evidence="2 3">
    <name type="scientific">Tengunoibacter tsumagoiensis</name>
    <dbReference type="NCBI Taxonomy" id="2014871"/>
    <lineage>
        <taxon>Bacteria</taxon>
        <taxon>Bacillati</taxon>
        <taxon>Chloroflexota</taxon>
        <taxon>Ktedonobacteria</taxon>
        <taxon>Ktedonobacterales</taxon>
        <taxon>Dictyobacteraceae</taxon>
        <taxon>Tengunoibacter</taxon>
    </lineage>
</organism>
<comment type="caution">
    <text evidence="2">The sequence shown here is derived from an EMBL/GenBank/DDBJ whole genome shotgun (WGS) entry which is preliminary data.</text>
</comment>
<proteinExistence type="predicted"/>